<feature type="domain" description="YEATS-Like-Associating Three TM" evidence="3">
    <location>
        <begin position="5"/>
        <end position="109"/>
    </location>
</feature>
<dbReference type="OrthoDB" id="2084204at2"/>
<evidence type="ECO:0000313" key="4">
    <source>
        <dbReference type="EMBL" id="EJL76118.1"/>
    </source>
</evidence>
<keyword evidence="5" id="KW-1185">Reference proteome</keyword>
<accession>J2KSX8</accession>
<dbReference type="EMBL" id="AKJY01000002">
    <property type="protein sequence ID" value="EJL76118.1"/>
    <property type="molecule type" value="Genomic_DNA"/>
</dbReference>
<gene>
    <name evidence="4" type="ORF">PMI13_00088</name>
</gene>
<evidence type="ECO:0000256" key="1">
    <source>
        <dbReference type="SAM" id="Coils"/>
    </source>
</evidence>
<feature type="coiled-coil region" evidence="1">
    <location>
        <begin position="180"/>
        <end position="207"/>
    </location>
</feature>
<protein>
    <recommendedName>
        <fullName evidence="3">YEATS-Like-Associating Three TM domain-containing protein</fullName>
    </recommendedName>
</protein>
<dbReference type="RefSeq" id="WP_007839455.1">
    <property type="nucleotide sequence ID" value="NZ_AKJY01000002.1"/>
</dbReference>
<comment type="caution">
    <text evidence="4">The sequence shown here is derived from an EMBL/GenBank/DDBJ whole genome shotgun (WGS) entry which is preliminary data.</text>
</comment>
<evidence type="ECO:0000259" key="3">
    <source>
        <dbReference type="Pfam" id="PF20303"/>
    </source>
</evidence>
<keyword evidence="2" id="KW-0812">Transmembrane</keyword>
<dbReference type="AlphaFoldDB" id="J2KSX8"/>
<feature type="transmembrane region" description="Helical" evidence="2">
    <location>
        <begin position="78"/>
        <end position="98"/>
    </location>
</feature>
<dbReference type="InterPro" id="IPR046890">
    <property type="entry name" value="YLATT"/>
</dbReference>
<feature type="coiled-coil region" evidence="1">
    <location>
        <begin position="104"/>
        <end position="131"/>
    </location>
</feature>
<sequence>MKEEIYIIMAIIVLCGIIGGVGSSLKEMKENGGRFLLRNIMFGILASITVPLFLNLVSSDILKTILDPKKNEIYDLNYFIFAGFCIVAAYSSIQYLNIISSRVVQNLKEDYAALKVESKKMKEEVERINDVQKTTLVYDKNVELNKLEQAAIITDDETQEVMKTIYNPEKKFTPVEKILNNVTSIENDKIEKKIEELKDKNLLKEIQFGDGTRAVALSEGVEDFINGK</sequence>
<feature type="transmembrane region" description="Helical" evidence="2">
    <location>
        <begin position="37"/>
        <end position="58"/>
    </location>
</feature>
<dbReference type="Pfam" id="PF20303">
    <property type="entry name" value="YLATT"/>
    <property type="match status" value="1"/>
</dbReference>
<organism evidence="4 5">
    <name type="scientific">Chryseobacterium populi</name>
    <dbReference type="NCBI Taxonomy" id="1144316"/>
    <lineage>
        <taxon>Bacteria</taxon>
        <taxon>Pseudomonadati</taxon>
        <taxon>Bacteroidota</taxon>
        <taxon>Flavobacteriia</taxon>
        <taxon>Flavobacteriales</taxon>
        <taxon>Weeksellaceae</taxon>
        <taxon>Chryseobacterium group</taxon>
        <taxon>Chryseobacterium</taxon>
    </lineage>
</organism>
<reference evidence="4 5" key="1">
    <citation type="journal article" date="2012" name="J. Bacteriol.">
        <title>Twenty-one genome sequences from Pseudomonas species and 19 genome sequences from diverse bacteria isolated from the rhizosphere and endosphere of Populus deltoides.</title>
        <authorList>
            <person name="Brown S.D."/>
            <person name="Utturkar S.M."/>
            <person name="Klingeman D.M."/>
            <person name="Johnson C.M."/>
            <person name="Martin S.L."/>
            <person name="Land M.L."/>
            <person name="Lu T.Y."/>
            <person name="Schadt C.W."/>
            <person name="Doktycz M.J."/>
            <person name="Pelletier D.A."/>
        </authorList>
    </citation>
    <scope>NUCLEOTIDE SEQUENCE [LARGE SCALE GENOMIC DNA]</scope>
    <source>
        <strain evidence="4 5">CF314</strain>
    </source>
</reference>
<evidence type="ECO:0000313" key="5">
    <source>
        <dbReference type="Proteomes" id="UP000007509"/>
    </source>
</evidence>
<keyword evidence="1" id="KW-0175">Coiled coil</keyword>
<keyword evidence="2" id="KW-1133">Transmembrane helix</keyword>
<name>J2KSX8_9FLAO</name>
<feature type="transmembrane region" description="Helical" evidence="2">
    <location>
        <begin position="6"/>
        <end position="25"/>
    </location>
</feature>
<evidence type="ECO:0000256" key="2">
    <source>
        <dbReference type="SAM" id="Phobius"/>
    </source>
</evidence>
<dbReference type="Proteomes" id="UP000007509">
    <property type="component" value="Unassembled WGS sequence"/>
</dbReference>
<proteinExistence type="predicted"/>
<dbReference type="PATRIC" id="fig|1144316.3.peg.91"/>
<keyword evidence="2" id="KW-0472">Membrane</keyword>